<keyword evidence="2" id="KW-1185">Reference proteome</keyword>
<organism evidence="1 2">
    <name type="scientific">Chryseobacterium polytrichastri</name>
    <dbReference type="NCBI Taxonomy" id="1302687"/>
    <lineage>
        <taxon>Bacteria</taxon>
        <taxon>Pseudomonadati</taxon>
        <taxon>Bacteroidota</taxon>
        <taxon>Flavobacteriia</taxon>
        <taxon>Flavobacteriales</taxon>
        <taxon>Weeksellaceae</taxon>
        <taxon>Chryseobacterium group</taxon>
        <taxon>Chryseobacterium</taxon>
    </lineage>
</organism>
<reference evidence="2" key="1">
    <citation type="submission" date="2016-11" db="EMBL/GenBank/DDBJ databases">
        <authorList>
            <person name="Varghese N."/>
            <person name="Submissions S."/>
        </authorList>
    </citation>
    <scope>NUCLEOTIDE SEQUENCE [LARGE SCALE GENOMIC DNA]</scope>
    <source>
        <strain evidence="2">DSM 26899</strain>
    </source>
</reference>
<dbReference type="AlphaFoldDB" id="A0A1M7ISG0"/>
<sequence>MENSNQKAKLEWSKDNLKQHCRNFLESINGDNIEEVSNMEKNWYNIAKTDFQLKKDSYFNKILELNSIWLEVTSASNDEDG</sequence>
<dbReference type="RefSeq" id="WP_073297243.1">
    <property type="nucleotide sequence ID" value="NZ_FRAV01000048.1"/>
</dbReference>
<evidence type="ECO:0000313" key="2">
    <source>
        <dbReference type="Proteomes" id="UP000184364"/>
    </source>
</evidence>
<proteinExistence type="predicted"/>
<gene>
    <name evidence="1" type="ORF">SAMN05444267_10481</name>
</gene>
<accession>A0A1M7ISG0</accession>
<name>A0A1M7ISG0_9FLAO</name>
<dbReference type="EMBL" id="FRAV01000048">
    <property type="protein sequence ID" value="SHM43553.1"/>
    <property type="molecule type" value="Genomic_DNA"/>
</dbReference>
<dbReference type="Proteomes" id="UP000184364">
    <property type="component" value="Unassembled WGS sequence"/>
</dbReference>
<evidence type="ECO:0000313" key="1">
    <source>
        <dbReference type="EMBL" id="SHM43553.1"/>
    </source>
</evidence>
<protein>
    <submittedName>
        <fullName evidence="1">Uncharacterized protein</fullName>
    </submittedName>
</protein>